<feature type="region of interest" description="Disordered" evidence="1">
    <location>
        <begin position="170"/>
        <end position="197"/>
    </location>
</feature>
<organism evidence="3">
    <name type="scientific">Laccaria bicolor (strain S238N-H82 / ATCC MYA-4686)</name>
    <name type="common">Bicoloured deceiver</name>
    <name type="synonym">Laccaria laccata var. bicolor</name>
    <dbReference type="NCBI Taxonomy" id="486041"/>
    <lineage>
        <taxon>Eukaryota</taxon>
        <taxon>Fungi</taxon>
        <taxon>Dikarya</taxon>
        <taxon>Basidiomycota</taxon>
        <taxon>Agaricomycotina</taxon>
        <taxon>Agaricomycetes</taxon>
        <taxon>Agaricomycetidae</taxon>
        <taxon>Agaricales</taxon>
        <taxon>Agaricineae</taxon>
        <taxon>Hydnangiaceae</taxon>
        <taxon>Laccaria</taxon>
    </lineage>
</organism>
<dbReference type="KEGG" id="lbc:LACBIDRAFT_307252"/>
<keyword evidence="3" id="KW-1185">Reference proteome</keyword>
<protein>
    <submittedName>
        <fullName evidence="2">Predicted protein</fullName>
    </submittedName>
</protein>
<name>B0DPR3_LACBS</name>
<sequence length="213" mass="23265">MGSDQYHGPPSRTTLPRPALKHFPDASDYYASSASNPLPFAFCSQVLDSPHVHFPPTPTMTSTELTHSPYAYDRAPIDVSLNTCELPERGGRVYDEERRSSPRVRDSGYFHPRSRSDDVQSRFNDYHTTTSAIYDGLPSDASPPPQMSGPLLPDGPALYPMTISDITQTGPLCSPSLAKTKHGKKARKKDDSKTRSVCSAFSEPALDGCLGGF</sequence>
<dbReference type="HOGENOM" id="CLU_046439_1_0_1"/>
<dbReference type="EMBL" id="DS547124">
    <property type="protein sequence ID" value="EDR03496.1"/>
    <property type="molecule type" value="Genomic_DNA"/>
</dbReference>
<proteinExistence type="predicted"/>
<evidence type="ECO:0000313" key="3">
    <source>
        <dbReference type="Proteomes" id="UP000001194"/>
    </source>
</evidence>
<dbReference type="AlphaFoldDB" id="B0DPR3"/>
<evidence type="ECO:0000256" key="1">
    <source>
        <dbReference type="SAM" id="MobiDB-lite"/>
    </source>
</evidence>
<feature type="region of interest" description="Disordered" evidence="1">
    <location>
        <begin position="1"/>
        <end position="20"/>
    </location>
</feature>
<dbReference type="OrthoDB" id="3204502at2759"/>
<dbReference type="InParanoid" id="B0DPR3"/>
<dbReference type="GeneID" id="6081572"/>
<feature type="region of interest" description="Disordered" evidence="1">
    <location>
        <begin position="90"/>
        <end position="120"/>
    </location>
</feature>
<dbReference type="Proteomes" id="UP000001194">
    <property type="component" value="Unassembled WGS sequence"/>
</dbReference>
<accession>B0DPR3</accession>
<gene>
    <name evidence="2" type="ORF">LACBIDRAFT_307252</name>
</gene>
<evidence type="ECO:0000313" key="2">
    <source>
        <dbReference type="EMBL" id="EDR03496.1"/>
    </source>
</evidence>
<dbReference type="RefSeq" id="XP_001885952.1">
    <property type="nucleotide sequence ID" value="XM_001885917.1"/>
</dbReference>
<reference evidence="2 3" key="1">
    <citation type="journal article" date="2008" name="Nature">
        <title>The genome of Laccaria bicolor provides insights into mycorrhizal symbiosis.</title>
        <authorList>
            <person name="Martin F."/>
            <person name="Aerts A."/>
            <person name="Ahren D."/>
            <person name="Brun A."/>
            <person name="Danchin E.G.J."/>
            <person name="Duchaussoy F."/>
            <person name="Gibon J."/>
            <person name="Kohler A."/>
            <person name="Lindquist E."/>
            <person name="Pereda V."/>
            <person name="Salamov A."/>
            <person name="Shapiro H.J."/>
            <person name="Wuyts J."/>
            <person name="Blaudez D."/>
            <person name="Buee M."/>
            <person name="Brokstein P."/>
            <person name="Canbaeck B."/>
            <person name="Cohen D."/>
            <person name="Courty P.E."/>
            <person name="Coutinho P.M."/>
            <person name="Delaruelle C."/>
            <person name="Detter J.C."/>
            <person name="Deveau A."/>
            <person name="DiFazio S."/>
            <person name="Duplessis S."/>
            <person name="Fraissinet-Tachet L."/>
            <person name="Lucic E."/>
            <person name="Frey-Klett P."/>
            <person name="Fourrey C."/>
            <person name="Feussner I."/>
            <person name="Gay G."/>
            <person name="Grimwood J."/>
            <person name="Hoegger P.J."/>
            <person name="Jain P."/>
            <person name="Kilaru S."/>
            <person name="Labbe J."/>
            <person name="Lin Y.C."/>
            <person name="Legue V."/>
            <person name="Le Tacon F."/>
            <person name="Marmeisse R."/>
            <person name="Melayah D."/>
            <person name="Montanini B."/>
            <person name="Muratet M."/>
            <person name="Nehls U."/>
            <person name="Niculita-Hirzel H."/>
            <person name="Oudot-Le Secq M.P."/>
            <person name="Peter M."/>
            <person name="Quesneville H."/>
            <person name="Rajashekar B."/>
            <person name="Reich M."/>
            <person name="Rouhier N."/>
            <person name="Schmutz J."/>
            <person name="Yin T."/>
            <person name="Chalot M."/>
            <person name="Henrissat B."/>
            <person name="Kuees U."/>
            <person name="Lucas S."/>
            <person name="Van de Peer Y."/>
            <person name="Podila G.K."/>
            <person name="Polle A."/>
            <person name="Pukkila P.J."/>
            <person name="Richardson P.M."/>
            <person name="Rouze P."/>
            <person name="Sanders I.R."/>
            <person name="Stajich J.E."/>
            <person name="Tunlid A."/>
            <person name="Tuskan G."/>
            <person name="Grigoriev I.V."/>
        </authorList>
    </citation>
    <scope>NUCLEOTIDE SEQUENCE [LARGE SCALE GENOMIC DNA]</scope>
    <source>
        <strain evidence="3">S238N-H82 / ATCC MYA-4686</strain>
    </source>
</reference>